<feature type="transmembrane region" description="Helical" evidence="10">
    <location>
        <begin position="213"/>
        <end position="233"/>
    </location>
</feature>
<proteinExistence type="inferred from homology"/>
<keyword evidence="6" id="KW-0029">Amino-acid transport</keyword>
<dbReference type="Pfam" id="PF02653">
    <property type="entry name" value="BPD_transp_2"/>
    <property type="match status" value="1"/>
</dbReference>
<evidence type="ECO:0000313" key="12">
    <source>
        <dbReference type="Proteomes" id="UP000190675"/>
    </source>
</evidence>
<name>A0A1M5SCR1_9BRAD</name>
<dbReference type="PANTHER" id="PTHR11795:SF371">
    <property type="entry name" value="HIGH-AFFINITY BRANCHED-CHAIN AMINO ACID TRANSPORT SYSTEM PERMEASE PROTEIN LIVH"/>
    <property type="match status" value="1"/>
</dbReference>
<feature type="transmembrane region" description="Helical" evidence="10">
    <location>
        <begin position="56"/>
        <end position="76"/>
    </location>
</feature>
<evidence type="ECO:0000256" key="1">
    <source>
        <dbReference type="ARBA" id="ARBA00004651"/>
    </source>
</evidence>
<dbReference type="GO" id="GO:0042941">
    <property type="term" value="P:D-alanine transmembrane transport"/>
    <property type="evidence" value="ECO:0007669"/>
    <property type="project" value="TreeGrafter"/>
</dbReference>
<evidence type="ECO:0000256" key="2">
    <source>
        <dbReference type="ARBA" id="ARBA00022448"/>
    </source>
</evidence>
<keyword evidence="2" id="KW-0813">Transport</keyword>
<evidence type="ECO:0000256" key="3">
    <source>
        <dbReference type="ARBA" id="ARBA00022475"/>
    </source>
</evidence>
<dbReference type="InterPro" id="IPR001851">
    <property type="entry name" value="ABC_transp_permease"/>
</dbReference>
<sequence>MELTVSRELSMRQRSGQSVTEDIVVVMQQVINGLMLGSIYVLVAVAFTLTIGMLNFLNFSIPGLFMLGGVLSYAFLRAGFHWSIAFGLALLVSAACSLLIERFTYRWLRQSSHHIPLVSSLGFLILLENSAIIGFGSEAIRYPSPLPTADLHFGRLLVSVPQLLGLAVALTSVVVMHSTLKRSKLGRGIRSIAENSRTAEMLGVDVGKTVSSIYIIGGMLASIGGILFGLSYLQVSWNMGQEVAAKGLSAMVLGGMGNVWGAVVGGFIVGLIEVLAIAYISSDAVNAVVYSTLLALLVWCPGGLLGNRTSMIERM</sequence>
<comment type="subcellular location">
    <subcellularLocation>
        <location evidence="1">Cell membrane</location>
        <topology evidence="1">Multi-pass membrane protein</topology>
    </subcellularLocation>
</comment>
<feature type="transmembrane region" description="Helical" evidence="10">
    <location>
        <begin position="115"/>
        <end position="136"/>
    </location>
</feature>
<evidence type="ECO:0000256" key="6">
    <source>
        <dbReference type="ARBA" id="ARBA00022970"/>
    </source>
</evidence>
<feature type="transmembrane region" description="Helical" evidence="10">
    <location>
        <begin position="156"/>
        <end position="180"/>
    </location>
</feature>
<dbReference type="GO" id="GO:0015190">
    <property type="term" value="F:L-leucine transmembrane transporter activity"/>
    <property type="evidence" value="ECO:0007669"/>
    <property type="project" value="TreeGrafter"/>
</dbReference>
<protein>
    <submittedName>
        <fullName evidence="11">Branched-chain amino acid transport system permease protein</fullName>
    </submittedName>
</protein>
<dbReference type="AlphaFoldDB" id="A0A1M5SCR1"/>
<evidence type="ECO:0000256" key="4">
    <source>
        <dbReference type="ARBA" id="ARBA00022519"/>
    </source>
</evidence>
<dbReference type="PANTHER" id="PTHR11795">
    <property type="entry name" value="BRANCHED-CHAIN AMINO ACID TRANSPORT SYSTEM PERMEASE PROTEIN LIVH"/>
    <property type="match status" value="1"/>
</dbReference>
<organism evidence="11 12">
    <name type="scientific">Bradyrhizobium erythrophlei</name>
    <dbReference type="NCBI Taxonomy" id="1437360"/>
    <lineage>
        <taxon>Bacteria</taxon>
        <taxon>Pseudomonadati</taxon>
        <taxon>Pseudomonadota</taxon>
        <taxon>Alphaproteobacteria</taxon>
        <taxon>Hyphomicrobiales</taxon>
        <taxon>Nitrobacteraceae</taxon>
        <taxon>Bradyrhizobium</taxon>
    </lineage>
</organism>
<keyword evidence="5 10" id="KW-0812">Transmembrane</keyword>
<gene>
    <name evidence="11" type="ORF">SAMN05444169_7070</name>
</gene>
<evidence type="ECO:0000256" key="10">
    <source>
        <dbReference type="SAM" id="Phobius"/>
    </source>
</evidence>
<feature type="transmembrane region" description="Helical" evidence="10">
    <location>
        <begin position="82"/>
        <end position="103"/>
    </location>
</feature>
<keyword evidence="3" id="KW-1003">Cell membrane</keyword>
<dbReference type="GO" id="GO:1903806">
    <property type="term" value="P:L-isoleucine import across plasma membrane"/>
    <property type="evidence" value="ECO:0007669"/>
    <property type="project" value="TreeGrafter"/>
</dbReference>
<dbReference type="GO" id="GO:0005304">
    <property type="term" value="F:L-valine transmembrane transporter activity"/>
    <property type="evidence" value="ECO:0007669"/>
    <property type="project" value="TreeGrafter"/>
</dbReference>
<evidence type="ECO:0000256" key="5">
    <source>
        <dbReference type="ARBA" id="ARBA00022692"/>
    </source>
</evidence>
<feature type="transmembrane region" description="Helical" evidence="10">
    <location>
        <begin position="287"/>
        <end position="306"/>
    </location>
</feature>
<comment type="similarity">
    <text evidence="9">Belongs to the binding-protein-dependent transport system permease family. LivHM subfamily.</text>
</comment>
<dbReference type="InterPro" id="IPR052157">
    <property type="entry name" value="BCAA_transport_permease"/>
</dbReference>
<dbReference type="CDD" id="cd06582">
    <property type="entry name" value="TM_PBP1_LivH_like"/>
    <property type="match status" value="1"/>
</dbReference>
<accession>A0A1M5SCR1</accession>
<evidence type="ECO:0000256" key="8">
    <source>
        <dbReference type="ARBA" id="ARBA00023136"/>
    </source>
</evidence>
<feature type="transmembrane region" description="Helical" evidence="10">
    <location>
        <begin position="259"/>
        <end position="280"/>
    </location>
</feature>
<dbReference type="RefSeq" id="WP_172900028.1">
    <property type="nucleotide sequence ID" value="NZ_LT670818.1"/>
</dbReference>
<evidence type="ECO:0000256" key="7">
    <source>
        <dbReference type="ARBA" id="ARBA00022989"/>
    </source>
</evidence>
<dbReference type="GO" id="GO:0015188">
    <property type="term" value="F:L-isoleucine transmembrane transporter activity"/>
    <property type="evidence" value="ECO:0007669"/>
    <property type="project" value="TreeGrafter"/>
</dbReference>
<reference evidence="11 12" key="1">
    <citation type="submission" date="2016-11" db="EMBL/GenBank/DDBJ databases">
        <authorList>
            <person name="Jaros S."/>
            <person name="Januszkiewicz K."/>
            <person name="Wedrychowicz H."/>
        </authorList>
    </citation>
    <scope>NUCLEOTIDE SEQUENCE [LARGE SCALE GENOMIC DNA]</scope>
    <source>
        <strain evidence="11 12">GAS242</strain>
    </source>
</reference>
<dbReference type="GO" id="GO:0005886">
    <property type="term" value="C:plasma membrane"/>
    <property type="evidence" value="ECO:0007669"/>
    <property type="project" value="UniProtKB-SubCell"/>
</dbReference>
<evidence type="ECO:0000256" key="9">
    <source>
        <dbReference type="ARBA" id="ARBA00037998"/>
    </source>
</evidence>
<dbReference type="EMBL" id="LT670818">
    <property type="protein sequence ID" value="SHH36367.1"/>
    <property type="molecule type" value="Genomic_DNA"/>
</dbReference>
<evidence type="ECO:0000313" key="11">
    <source>
        <dbReference type="EMBL" id="SHH36367.1"/>
    </source>
</evidence>
<feature type="transmembrane region" description="Helical" evidence="10">
    <location>
        <begin position="30"/>
        <end position="49"/>
    </location>
</feature>
<keyword evidence="4" id="KW-0997">Cell inner membrane</keyword>
<dbReference type="GO" id="GO:0015808">
    <property type="term" value="P:L-alanine transport"/>
    <property type="evidence" value="ECO:0007669"/>
    <property type="project" value="TreeGrafter"/>
</dbReference>
<dbReference type="GO" id="GO:0015192">
    <property type="term" value="F:L-phenylalanine transmembrane transporter activity"/>
    <property type="evidence" value="ECO:0007669"/>
    <property type="project" value="TreeGrafter"/>
</dbReference>
<keyword evidence="7 10" id="KW-1133">Transmembrane helix</keyword>
<keyword evidence="8 10" id="KW-0472">Membrane</keyword>
<dbReference type="Proteomes" id="UP000190675">
    <property type="component" value="Chromosome I"/>
</dbReference>